<dbReference type="CDD" id="cd01650">
    <property type="entry name" value="RT_nLTR_like"/>
    <property type="match status" value="1"/>
</dbReference>
<dbReference type="InterPro" id="IPR043502">
    <property type="entry name" value="DNA/RNA_pol_sf"/>
</dbReference>
<dbReference type="Gene3D" id="3.30.420.10">
    <property type="entry name" value="Ribonuclease H-like superfamily/Ribonuclease H"/>
    <property type="match status" value="1"/>
</dbReference>
<feature type="region of interest" description="Disordered" evidence="1">
    <location>
        <begin position="2085"/>
        <end position="2106"/>
    </location>
</feature>
<dbReference type="PROSITE" id="PS50878">
    <property type="entry name" value="RT_POL"/>
    <property type="match status" value="1"/>
</dbReference>
<dbReference type="GO" id="GO:0042575">
    <property type="term" value="C:DNA polymerase complex"/>
    <property type="evidence" value="ECO:0007669"/>
    <property type="project" value="UniProtKB-ARBA"/>
</dbReference>
<dbReference type="Gene3D" id="3.60.10.10">
    <property type="entry name" value="Endonuclease/exonuclease/phosphatase"/>
    <property type="match status" value="2"/>
</dbReference>
<accession>A0A9N9WF23</accession>
<reference evidence="4" key="2">
    <citation type="submission" date="2022-10" db="EMBL/GenBank/DDBJ databases">
        <authorList>
            <consortium name="ENA_rothamsted_submissions"/>
            <consortium name="culmorum"/>
            <person name="King R."/>
        </authorList>
    </citation>
    <scope>NUCLEOTIDE SEQUENCE</scope>
</reference>
<feature type="region of interest" description="Disordered" evidence="1">
    <location>
        <begin position="1"/>
        <end position="29"/>
    </location>
</feature>
<dbReference type="CDD" id="cd09276">
    <property type="entry name" value="Rnase_HI_RT_non_LTR"/>
    <property type="match status" value="1"/>
</dbReference>
<dbReference type="Pfam" id="PF00075">
    <property type="entry name" value="RNase_H"/>
    <property type="match status" value="1"/>
</dbReference>
<dbReference type="SUPFAM" id="SSF53098">
    <property type="entry name" value="Ribonuclease H-like"/>
    <property type="match status" value="1"/>
</dbReference>
<name>A0A9N9WF23_9NEOP</name>
<evidence type="ECO:0000256" key="1">
    <source>
        <dbReference type="SAM" id="MobiDB-lite"/>
    </source>
</evidence>
<dbReference type="InterPro" id="IPR052560">
    <property type="entry name" value="RdDP_mobile_element"/>
</dbReference>
<feature type="compositionally biased region" description="Polar residues" evidence="1">
    <location>
        <begin position="2155"/>
        <end position="2166"/>
    </location>
</feature>
<dbReference type="OrthoDB" id="6771235at2759"/>
<evidence type="ECO:0000313" key="5">
    <source>
        <dbReference type="Proteomes" id="UP001153714"/>
    </source>
</evidence>
<dbReference type="GO" id="GO:0003676">
    <property type="term" value="F:nucleic acid binding"/>
    <property type="evidence" value="ECO:0007669"/>
    <property type="project" value="InterPro"/>
</dbReference>
<sequence>MGSDSGGSEPTHGKKKRKASPLVDFSDDDEDVKHAPYFKKNHIRSYPENSPGTVFPVYIQSTNETIKFGNKNPIYLNNIFSRYNKGVKEIKRVNALRYAVIFDNAKNANSLLSNSSFLSLHEIKAFIPAATSECIGIIKYIPVDLSCKHLFDKLISSQEILAVRRFTRRTPDGIVPLQTVSVTFAGNVLPERVNYGLCLVPVEEYIKPVLQCYKCMGFGHTTKFCKRNIVCSICSESHSYKECTNTNKPLCINCKGEHIAVAGTCPVKLQKINENKSKIMNRNNLGSFFPALNKSYAKASSSKPLNVPNENNKAQNILTDVINNEKHNIQSLKPKLAFVCELLNSLKVDICILNETWLKPTDLIRIRGYTIFRRDSDNGYGGVAILCRNHIQCSEIFTHSTDKIQTVALNVQISQNDRFAVLGVYCPPRSGRFPINILKETIQSIRSPMLVMGDFNAHHTAFGCSNNKPRGIQIYDMLDELNMYILNDGQTTTLARPNQIASAIDIAFISPTLAPSADWSVYNEDTLGSYHFPTIVNLNIDHNIYDNSYRTEKFLYKKADWTGYTIKSGTYFTDIKYEQEPLLAYDKFCILLDRLRNEFIPVHKIDSNNKSKLHKPMPWWNESCSNAVKEARFALQMYRRFPSIENYLLYKKIEASKKLIIKQEKAISWKNLCSSFDRNTPISCIWRFVKILNHKNSSPKARDETFLQDFLQKIAPYQPPVNTDQLKYFFQYNEFNSHLALPFSQAEFNLSLTNKKDTSPGLDNIPYILIKRLDPNAKSILLKVLNDLWNNGLIPETWKVITVVPILKPDKDPKCADSYRPISLSSCVSKIFENMLKTRIELYAESRLILPHDQFGFRKGRSTIDSILKFCGDIQDSFDHDSYLVSTFLDVSGAFDNVDLSTLVEILHSFNIPGKICKWIFNFFYSRTVFIKFNNSLHGPKTAFKGLPQGATLSPLIYLLYTSQIHRFVSIPQLSVLQYADDIVLYTSNKNLLQAESTLNEALRHFHSYYKDKLKLDINPNKSSVLVFNKKNDYLNSVNIVYSSVNIATVQEKVFLGLVFDTKLNFDRHVNKIVCKMQRSVNIMRHLASVTWGMDPKILNILYKAIVRSHYDYALVAYGNYINSTLFRKLEIIQNRGLRIITGAICSTPINSLEIEAGIPPIYVRFRYLFEKMFIRILANKMYCYMYECNQSLQCEYLKELKLICKHIDHRVNWDFSTTEIHLTTPKVCHVRIVNNTEFLRFIDTEKPAHRKIYTDGSKTEKNTKAAYYDSKAKFGRCFSLDINSSIFTAEAYAIYTALQYIRGIRDNKYFLIITDSLSVLTCLENVSISYKNNTYITKIRELLMENLDKEIEFLWVPSHSGITGNETVDKLMKIEHPILNNNPYLAPPVPLTDYNAVLKCRMYHHWHEMWENTKLYKGNWYAQIQKRIPPKPWYFKWKFPSRKFITTINRLRFGHGKFPAHLKRIKIVSSDICEYCESTAATLDHLILHCPAFNVQRLLLVDGLMKIYKDEDIPRLLPSLLENEDTIGIPFFALTVCEKTLVYCDFVKSVNMSLRCINCDIRVTRIRRHLLSNESEALREVIRLWTYPREITNADYICHACWELANAQTTDNVPNQDRQVGHQNICVGCGRSILRLSSRIILRENPATEEGPIVDIISQWIHPRQLTAMDQACTACWLRAQRTLRRQQCVDEARVNIEESVSCINCNEELLHGSGHILLNEDENLTNMIKNWAYPNTTVVRLKVNMESDPPDPPDPPDIEFVSPPMFSQSHSLPDKVDSRKHKLPTESTSGLDKRTRNDNDIDTSVSVQTIYTHPSLSQVRKYGQDDRGPFVVHVSRSEPDPAAGTTIRPIKFGQTVHKHGIKNIVKGGIRNVGRNRIEIEFTTGLEANKFVSSDFIIRHKYKASIPTYNITRMGVVRNIPVDWSLDEFIESVDLPETSGKILKARRLNRKTYVNDKITWTPTQTVVLTFEGQLLPKRIYCYSTSLPVETYQLPTIQCHNCCRFGHIKTQCRSKPRCYRCTKEHSGEICPIVESCATCLHCSGGHFATDRGCPEFARQHNIKIIMSQENVSYLDASARFAPVRRPYSDVSKSPKAPTSLQPQTLEIQSYSHLPSSSISYRKTIPLPPRKRPSLTKGYDQSAHQAVISEPPPTIPNGSNLENPYSSSSDDRFLEHIISLLTDILFRFNDALPPNVAQKLNILTSLLPKNGSITANDEHQPLSTMEQPEARFRVRGFACLRDDKADGYDGCALLIKQNLTYYKLPIPPHNDLFNIIATRVMNITFVSIYLPHPHISIISDLEATLKNLPSPVIILGDFNTHHTSWGSYYCDSFSPHLIDLFHELDVCILNDGSLTRRVYPNQDPRSAVDLSMCSTSLAPLLSWKSTLETYGSDHFPLIISKPDTCIPAPFIPSFRKFNTRKVDWIKFSEDVDRQLSLLNVNHRPDIEELYSSFTDALVTAATSNIPIIRSSKRNLSSPPWWDAECSEIIKLRKRAEINYNLNMSTENFIIYKQISAKAKRLFKNKKKSGWHSFCESLSPSTAPSKVWRSIKRFRGSFVGPSPSSNDPTIWLESFANKLAPPFVPFEIEQPPLPHPSSQIQDRFDCEFSLAELNLALKNLKDSSPGEDHIPYTFASHLSSTGLTFLLNLYNYILNTGTIPSSWKSQIVIPILKPSKNPIDASSYRPIALSSTLCKILEHMIKNRLEWLAENRGLLAKSQSDSVKETVCQPPRCGHATDNGVDDDARVAVARQTSGLVGQLRSVFTTMNSLRELFGKAYLRALS</sequence>
<dbReference type="Gene3D" id="3.10.10.10">
    <property type="entry name" value="HIV Type 1 Reverse Transcriptase, subunit A, domain 1"/>
    <property type="match status" value="1"/>
</dbReference>
<dbReference type="PROSITE" id="PS50879">
    <property type="entry name" value="RNASE_H_1"/>
    <property type="match status" value="1"/>
</dbReference>
<feature type="compositionally biased region" description="Acidic residues" evidence="1">
    <location>
        <begin position="1750"/>
        <end position="1759"/>
    </location>
</feature>
<proteinExistence type="predicted"/>
<organism evidence="4 5">
    <name type="scientific">Diatraea saccharalis</name>
    <name type="common">sugarcane borer</name>
    <dbReference type="NCBI Taxonomy" id="40085"/>
    <lineage>
        <taxon>Eukaryota</taxon>
        <taxon>Metazoa</taxon>
        <taxon>Ecdysozoa</taxon>
        <taxon>Arthropoda</taxon>
        <taxon>Hexapoda</taxon>
        <taxon>Insecta</taxon>
        <taxon>Pterygota</taxon>
        <taxon>Neoptera</taxon>
        <taxon>Endopterygota</taxon>
        <taxon>Lepidoptera</taxon>
        <taxon>Glossata</taxon>
        <taxon>Ditrysia</taxon>
        <taxon>Pyraloidea</taxon>
        <taxon>Crambidae</taxon>
        <taxon>Crambinae</taxon>
        <taxon>Diatraea</taxon>
    </lineage>
</organism>
<dbReference type="Proteomes" id="UP001153714">
    <property type="component" value="Chromosome 21"/>
</dbReference>
<feature type="domain" description="Reverse transcriptase" evidence="2">
    <location>
        <begin position="787"/>
        <end position="1060"/>
    </location>
</feature>
<evidence type="ECO:0000259" key="3">
    <source>
        <dbReference type="PROSITE" id="PS50879"/>
    </source>
</evidence>
<dbReference type="SUPFAM" id="SSF56219">
    <property type="entry name" value="DNase I-like"/>
    <property type="match status" value="2"/>
</dbReference>
<gene>
    <name evidence="4" type="ORF">DIATSA_LOCUS7940</name>
</gene>
<keyword evidence="5" id="KW-1185">Reference proteome</keyword>
<dbReference type="InterPro" id="IPR005135">
    <property type="entry name" value="Endo/exonuclease/phosphatase"/>
</dbReference>
<dbReference type="InterPro" id="IPR012337">
    <property type="entry name" value="RNaseH-like_sf"/>
</dbReference>
<dbReference type="GO" id="GO:0071897">
    <property type="term" value="P:DNA biosynthetic process"/>
    <property type="evidence" value="ECO:0007669"/>
    <property type="project" value="UniProtKB-ARBA"/>
</dbReference>
<protein>
    <submittedName>
        <fullName evidence="4">Uncharacterized protein</fullName>
    </submittedName>
</protein>
<feature type="region of interest" description="Disordered" evidence="1">
    <location>
        <begin position="1746"/>
        <end position="1801"/>
    </location>
</feature>
<dbReference type="SUPFAM" id="SSF56672">
    <property type="entry name" value="DNA/RNA polymerases"/>
    <property type="match status" value="1"/>
</dbReference>
<feature type="domain" description="RNase H type-1" evidence="3">
    <location>
        <begin position="1247"/>
        <end position="1378"/>
    </location>
</feature>
<dbReference type="PANTHER" id="PTHR36688:SF2">
    <property type="entry name" value="ENDONUCLEASE_EXONUCLEASE_PHOSPHATASE DOMAIN-CONTAINING PROTEIN"/>
    <property type="match status" value="1"/>
</dbReference>
<feature type="compositionally biased region" description="Polar residues" evidence="1">
    <location>
        <begin position="2096"/>
        <end position="2106"/>
    </location>
</feature>
<dbReference type="EMBL" id="OU893352">
    <property type="protein sequence ID" value="CAG9790271.1"/>
    <property type="molecule type" value="Genomic_DNA"/>
</dbReference>
<evidence type="ECO:0000313" key="4">
    <source>
        <dbReference type="EMBL" id="CAG9790271.1"/>
    </source>
</evidence>
<dbReference type="Pfam" id="PF00078">
    <property type="entry name" value="RVT_1"/>
    <property type="match status" value="1"/>
</dbReference>
<dbReference type="InterPro" id="IPR036397">
    <property type="entry name" value="RNaseH_sf"/>
</dbReference>
<dbReference type="InterPro" id="IPR043128">
    <property type="entry name" value="Rev_trsase/Diguanyl_cyclase"/>
</dbReference>
<dbReference type="InterPro" id="IPR001878">
    <property type="entry name" value="Znf_CCHC"/>
</dbReference>
<dbReference type="SMART" id="SM00343">
    <property type="entry name" value="ZnF_C2HC"/>
    <property type="match status" value="4"/>
</dbReference>
<dbReference type="GO" id="GO:0008270">
    <property type="term" value="F:zinc ion binding"/>
    <property type="evidence" value="ECO:0007669"/>
    <property type="project" value="InterPro"/>
</dbReference>
<dbReference type="InterPro" id="IPR002156">
    <property type="entry name" value="RNaseH_domain"/>
</dbReference>
<dbReference type="Pfam" id="PF14529">
    <property type="entry name" value="Exo_endo_phos_2"/>
    <property type="match status" value="2"/>
</dbReference>
<evidence type="ECO:0000259" key="2">
    <source>
        <dbReference type="PROSITE" id="PS50878"/>
    </source>
</evidence>
<dbReference type="PANTHER" id="PTHR36688">
    <property type="entry name" value="ENDO/EXONUCLEASE/PHOSPHATASE DOMAIN-CONTAINING PROTEIN"/>
    <property type="match status" value="1"/>
</dbReference>
<dbReference type="InterPro" id="IPR000477">
    <property type="entry name" value="RT_dom"/>
</dbReference>
<reference evidence="4" key="1">
    <citation type="submission" date="2021-12" db="EMBL/GenBank/DDBJ databases">
        <authorList>
            <person name="King R."/>
        </authorList>
    </citation>
    <scope>NUCLEOTIDE SEQUENCE</scope>
</reference>
<dbReference type="GO" id="GO:0004523">
    <property type="term" value="F:RNA-DNA hybrid ribonuclease activity"/>
    <property type="evidence" value="ECO:0007669"/>
    <property type="project" value="InterPro"/>
</dbReference>
<dbReference type="Gene3D" id="3.30.70.270">
    <property type="match status" value="1"/>
</dbReference>
<dbReference type="InterPro" id="IPR036691">
    <property type="entry name" value="Endo/exonu/phosph_ase_sf"/>
</dbReference>
<feature type="region of interest" description="Disordered" evidence="1">
    <location>
        <begin position="2118"/>
        <end position="2166"/>
    </location>
</feature>